<dbReference type="InterPro" id="IPR040884">
    <property type="entry name" value="SLATT_1"/>
</dbReference>
<feature type="transmembrane region" description="Helical" evidence="1">
    <location>
        <begin position="52"/>
        <end position="72"/>
    </location>
</feature>
<feature type="transmembrane region" description="Helical" evidence="1">
    <location>
        <begin position="27"/>
        <end position="46"/>
    </location>
</feature>
<keyword evidence="1" id="KW-1133">Transmembrane helix</keyword>
<keyword evidence="1" id="KW-0472">Membrane</keyword>
<reference evidence="5" key="1">
    <citation type="submission" date="2017-04" db="EMBL/GenBank/DDBJ databases">
        <authorList>
            <person name="Varghese N."/>
            <person name="Submissions S."/>
        </authorList>
    </citation>
    <scope>NUCLEOTIDE SEQUENCE [LARGE SCALE GENOMIC DNA]</scope>
    <source>
        <strain evidence="5">UI2</strain>
    </source>
</reference>
<dbReference type="Proteomes" id="UP000194469">
    <property type="component" value="Unassembled WGS sequence"/>
</dbReference>
<accession>A0A1Y6FMR0</accession>
<feature type="domain" description="SMODS and SLOG-associating 2TM effector" evidence="2">
    <location>
        <begin position="159"/>
        <end position="281"/>
    </location>
</feature>
<dbReference type="Pfam" id="PF18181">
    <property type="entry name" value="SLATT_1"/>
    <property type="match status" value="1"/>
</dbReference>
<evidence type="ECO:0000313" key="4">
    <source>
        <dbReference type="EMBL" id="SMQ76304.1"/>
    </source>
</evidence>
<dbReference type="GeneID" id="303002344"/>
<dbReference type="AlphaFoldDB" id="A0A1Y6FMR0"/>
<dbReference type="RefSeq" id="WP_086456820.1">
    <property type="nucleotide sequence ID" value="NZ_FXWL01000002.1"/>
</dbReference>
<gene>
    <name evidence="4" type="ORF">SAMN06295984_1746</name>
</gene>
<evidence type="ECO:0008006" key="6">
    <source>
        <dbReference type="Google" id="ProtNLM"/>
    </source>
</evidence>
<keyword evidence="5" id="KW-1185">Reference proteome</keyword>
<dbReference type="EMBL" id="FXWL01000002">
    <property type="protein sequence ID" value="SMQ76304.1"/>
    <property type="molecule type" value="Genomic_DNA"/>
</dbReference>
<evidence type="ECO:0000259" key="3">
    <source>
        <dbReference type="Pfam" id="PF18184"/>
    </source>
</evidence>
<evidence type="ECO:0000259" key="2">
    <source>
        <dbReference type="Pfam" id="PF18181"/>
    </source>
</evidence>
<feature type="transmembrane region" description="Helical" evidence="1">
    <location>
        <begin position="211"/>
        <end position="228"/>
    </location>
</feature>
<organism evidence="4 5">
    <name type="scientific">Sphingopyxis terrae subsp. ummariensis</name>
    <dbReference type="NCBI Taxonomy" id="429001"/>
    <lineage>
        <taxon>Bacteria</taxon>
        <taxon>Pseudomonadati</taxon>
        <taxon>Pseudomonadota</taxon>
        <taxon>Alphaproteobacteria</taxon>
        <taxon>Sphingomonadales</taxon>
        <taxon>Sphingomonadaceae</taxon>
        <taxon>Sphingopyxis</taxon>
    </lineage>
</organism>
<evidence type="ECO:0000313" key="5">
    <source>
        <dbReference type="Proteomes" id="UP000194469"/>
    </source>
</evidence>
<name>A0A1Y6FMR0_9SPHN</name>
<feature type="transmembrane region" description="Helical" evidence="1">
    <location>
        <begin position="184"/>
        <end position="205"/>
    </location>
</feature>
<dbReference type="InterPro" id="IPR041116">
    <property type="entry name" value="SLATT_3"/>
</dbReference>
<evidence type="ECO:0000256" key="1">
    <source>
        <dbReference type="SAM" id="Phobius"/>
    </source>
</evidence>
<keyword evidence="1" id="KW-0812">Transmembrane</keyword>
<dbReference type="NCBIfam" id="NF033634">
    <property type="entry name" value="SLATT_1"/>
    <property type="match status" value="1"/>
</dbReference>
<feature type="domain" description="SMODS and SLOG-associating 2TM effector" evidence="3">
    <location>
        <begin position="7"/>
        <end position="156"/>
    </location>
</feature>
<dbReference type="Pfam" id="PF18184">
    <property type="entry name" value="SLATT_3"/>
    <property type="match status" value="1"/>
</dbReference>
<protein>
    <recommendedName>
        <fullName evidence="6">DUF4231 domain-containing protein</fullName>
    </recommendedName>
</protein>
<sequence length="287" mass="32347">MLEQGFPALYRSADELSLKSQRQFFRALRVHLVTLVTAAILSIITLPHWSVAALQVLTLLGALGCSIYLFALKPDRLWYAGRAVAESIKTVTWRYVCRAEPFDGDDASARNEFGQTLKQIVEQNRPVCQSLTAYLDGQQFTPAMEELRAKPLDERKSNYADQRIRDQLTWYAKKAAFNRRMANVFFWALIGANAAAVVCAVLRIAHPDQPFWPTDVFVAVAASLLSWMQAKRFSELAASYALAAHEISLIREQSLIPSTDEQFSLFVGDAENAFSREHTQWAARKDV</sequence>
<proteinExistence type="predicted"/>
<dbReference type="NCBIfam" id="NF033610">
    <property type="entry name" value="SLATT_3"/>
    <property type="match status" value="1"/>
</dbReference>